<evidence type="ECO:0000256" key="3">
    <source>
        <dbReference type="ARBA" id="ARBA00022552"/>
    </source>
</evidence>
<organism evidence="8 9">
    <name type="scientific">Fibrobacter intestinalis</name>
    <dbReference type="NCBI Taxonomy" id="28122"/>
    <lineage>
        <taxon>Bacteria</taxon>
        <taxon>Pseudomonadati</taxon>
        <taxon>Fibrobacterota</taxon>
        <taxon>Fibrobacteria</taxon>
        <taxon>Fibrobacterales</taxon>
        <taxon>Fibrobacteraceae</taxon>
        <taxon>Fibrobacter</taxon>
    </lineage>
</organism>
<dbReference type="PANTHER" id="PTHR33692:SF1">
    <property type="entry name" value="RIBOSOME MATURATION FACTOR RIMM"/>
    <property type="match status" value="1"/>
</dbReference>
<evidence type="ECO:0000259" key="6">
    <source>
        <dbReference type="Pfam" id="PF01782"/>
    </source>
</evidence>
<dbReference type="SUPFAM" id="SSF50346">
    <property type="entry name" value="PRC-barrel domain"/>
    <property type="match status" value="1"/>
</dbReference>
<sequence>MPQFARGFLLKNMANVIDNKDLVVIGHLMRPHGFKGEIKCAPQTHDLQRCKRLATVYALAPKAVLPIEVENVRLAGNIWIFKFKGYDSSESLKELVNADIGVPMSERIPAPAGQYYFSDLEGFSIIGDAGQEIGKVLSVESLPSVNAFRFTYKGSEILAPWINECVREIDENGKKVRISEEFLAKLFDMRVK</sequence>
<proteinExistence type="inferred from homology"/>
<keyword evidence="3 5" id="KW-0698">rRNA processing</keyword>
<dbReference type="Pfam" id="PF01782">
    <property type="entry name" value="RimM"/>
    <property type="match status" value="1"/>
</dbReference>
<feature type="domain" description="RimM N-terminal" evidence="6">
    <location>
        <begin position="24"/>
        <end position="105"/>
    </location>
</feature>
<dbReference type="SUPFAM" id="SSF50447">
    <property type="entry name" value="Translation proteins"/>
    <property type="match status" value="1"/>
</dbReference>
<feature type="domain" description="Ribosome maturation factor RimM PRC barrel" evidence="7">
    <location>
        <begin position="118"/>
        <end position="177"/>
    </location>
</feature>
<dbReference type="AlphaFoldDB" id="A0A1M6QVG0"/>
<dbReference type="GO" id="GO:0005737">
    <property type="term" value="C:cytoplasm"/>
    <property type="evidence" value="ECO:0007669"/>
    <property type="project" value="UniProtKB-SubCell"/>
</dbReference>
<keyword evidence="9" id="KW-1185">Reference proteome</keyword>
<dbReference type="Gene3D" id="2.30.30.240">
    <property type="entry name" value="PRC-barrel domain"/>
    <property type="match status" value="1"/>
</dbReference>
<comment type="function">
    <text evidence="5">An accessory protein needed during the final step in the assembly of 30S ribosomal subunit, possibly for assembly of the head region. Essential for efficient processing of 16S rRNA. May be needed both before and after RbfA during the maturation of 16S rRNA. It has affinity for free ribosomal 30S subunits but not for 70S ribosomes.</text>
</comment>
<dbReference type="InterPro" id="IPR011033">
    <property type="entry name" value="PRC_barrel-like_sf"/>
</dbReference>
<gene>
    <name evidence="5" type="primary">rimM</name>
    <name evidence="8" type="ORF">SAMN05720469_10312</name>
</gene>
<dbReference type="GO" id="GO:0006364">
    <property type="term" value="P:rRNA processing"/>
    <property type="evidence" value="ECO:0007669"/>
    <property type="project" value="UniProtKB-UniRule"/>
</dbReference>
<dbReference type="PANTHER" id="PTHR33692">
    <property type="entry name" value="RIBOSOME MATURATION FACTOR RIMM"/>
    <property type="match status" value="1"/>
</dbReference>
<dbReference type="Pfam" id="PF24986">
    <property type="entry name" value="PRC_RimM"/>
    <property type="match status" value="1"/>
</dbReference>
<keyword evidence="2 5" id="KW-0690">Ribosome biogenesis</keyword>
<evidence type="ECO:0000313" key="8">
    <source>
        <dbReference type="EMBL" id="SHK24130.1"/>
    </source>
</evidence>
<dbReference type="GO" id="GO:0005840">
    <property type="term" value="C:ribosome"/>
    <property type="evidence" value="ECO:0007669"/>
    <property type="project" value="InterPro"/>
</dbReference>
<dbReference type="EMBL" id="FRAW01000003">
    <property type="protein sequence ID" value="SHK24130.1"/>
    <property type="molecule type" value="Genomic_DNA"/>
</dbReference>
<dbReference type="InterPro" id="IPR036976">
    <property type="entry name" value="RimM_N_sf"/>
</dbReference>
<keyword evidence="4 5" id="KW-0143">Chaperone</keyword>
<dbReference type="InterPro" id="IPR056792">
    <property type="entry name" value="PRC_RimM"/>
</dbReference>
<dbReference type="HAMAP" id="MF_00014">
    <property type="entry name" value="Ribosome_mat_RimM"/>
    <property type="match status" value="1"/>
</dbReference>
<dbReference type="GO" id="GO:0043022">
    <property type="term" value="F:ribosome binding"/>
    <property type="evidence" value="ECO:0007669"/>
    <property type="project" value="InterPro"/>
</dbReference>
<dbReference type="Gene3D" id="2.40.30.60">
    <property type="entry name" value="RimM"/>
    <property type="match status" value="1"/>
</dbReference>
<dbReference type="InterPro" id="IPR002676">
    <property type="entry name" value="RimM_N"/>
</dbReference>
<comment type="similarity">
    <text evidence="5">Belongs to the RimM family.</text>
</comment>
<accession>A0A1M6QVG0</accession>
<dbReference type="InterPro" id="IPR011961">
    <property type="entry name" value="RimM"/>
</dbReference>
<comment type="domain">
    <text evidence="5">The PRC barrel domain binds ribosomal protein uS19.</text>
</comment>
<keyword evidence="1 5" id="KW-0963">Cytoplasm</keyword>
<dbReference type="NCBIfam" id="TIGR02273">
    <property type="entry name" value="16S_RimM"/>
    <property type="match status" value="1"/>
</dbReference>
<dbReference type="Proteomes" id="UP000184275">
    <property type="component" value="Unassembled WGS sequence"/>
</dbReference>
<comment type="subunit">
    <text evidence="5">Binds ribosomal protein uS19.</text>
</comment>
<comment type="subcellular location">
    <subcellularLocation>
        <location evidence="5">Cytoplasm</location>
    </subcellularLocation>
</comment>
<evidence type="ECO:0000256" key="2">
    <source>
        <dbReference type="ARBA" id="ARBA00022517"/>
    </source>
</evidence>
<evidence type="ECO:0000256" key="4">
    <source>
        <dbReference type="ARBA" id="ARBA00023186"/>
    </source>
</evidence>
<reference evidence="9" key="1">
    <citation type="submission" date="2016-11" db="EMBL/GenBank/DDBJ databases">
        <authorList>
            <person name="Varghese N."/>
            <person name="Submissions S."/>
        </authorList>
    </citation>
    <scope>NUCLEOTIDE SEQUENCE [LARGE SCALE GENOMIC DNA]</scope>
    <source>
        <strain evidence="9">UWOS</strain>
    </source>
</reference>
<dbReference type="InterPro" id="IPR009000">
    <property type="entry name" value="Transl_B-barrel_sf"/>
</dbReference>
<evidence type="ECO:0000256" key="1">
    <source>
        <dbReference type="ARBA" id="ARBA00022490"/>
    </source>
</evidence>
<name>A0A1M6QVG0_9BACT</name>
<evidence type="ECO:0000256" key="5">
    <source>
        <dbReference type="HAMAP-Rule" id="MF_00014"/>
    </source>
</evidence>
<evidence type="ECO:0000259" key="7">
    <source>
        <dbReference type="Pfam" id="PF24986"/>
    </source>
</evidence>
<protein>
    <recommendedName>
        <fullName evidence="5">Ribosome maturation factor RimM</fullName>
    </recommendedName>
</protein>
<evidence type="ECO:0000313" key="9">
    <source>
        <dbReference type="Proteomes" id="UP000184275"/>
    </source>
</evidence>
<dbReference type="GO" id="GO:0042274">
    <property type="term" value="P:ribosomal small subunit biogenesis"/>
    <property type="evidence" value="ECO:0007669"/>
    <property type="project" value="UniProtKB-UniRule"/>
</dbReference>